<organism evidence="3 4">
    <name type="scientific">Prevotella herbatica</name>
    <dbReference type="NCBI Taxonomy" id="2801997"/>
    <lineage>
        <taxon>Bacteria</taxon>
        <taxon>Pseudomonadati</taxon>
        <taxon>Bacteroidota</taxon>
        <taxon>Bacteroidia</taxon>
        <taxon>Bacteroidales</taxon>
        <taxon>Prevotellaceae</taxon>
        <taxon>Prevotella</taxon>
    </lineage>
</organism>
<dbReference type="CDD" id="cd00093">
    <property type="entry name" value="HTH_XRE"/>
    <property type="match status" value="1"/>
</dbReference>
<dbReference type="PANTHER" id="PTHR46558">
    <property type="entry name" value="TRACRIPTIONAL REGULATORY PROTEIN-RELATED-RELATED"/>
    <property type="match status" value="1"/>
</dbReference>
<proteinExistence type="predicted"/>
<dbReference type="PANTHER" id="PTHR46558:SF11">
    <property type="entry name" value="HTH-TYPE TRANSCRIPTIONAL REGULATOR XRE"/>
    <property type="match status" value="1"/>
</dbReference>
<accession>A0ABM7NWQ1</accession>
<gene>
    <name evidence="3" type="ORF">prwr041_07700</name>
</gene>
<dbReference type="EMBL" id="AP024484">
    <property type="protein sequence ID" value="BCS84877.1"/>
    <property type="molecule type" value="Genomic_DNA"/>
</dbReference>
<keyword evidence="1" id="KW-0238">DNA-binding</keyword>
<feature type="domain" description="HTH cro/C1-type" evidence="2">
    <location>
        <begin position="9"/>
        <end position="63"/>
    </location>
</feature>
<dbReference type="Gene3D" id="1.10.260.40">
    <property type="entry name" value="lambda repressor-like DNA-binding domains"/>
    <property type="match status" value="1"/>
</dbReference>
<dbReference type="Proteomes" id="UP001319045">
    <property type="component" value="Chromosome"/>
</dbReference>
<name>A0ABM7NWQ1_9BACT</name>
<dbReference type="PROSITE" id="PS50943">
    <property type="entry name" value="HTH_CROC1"/>
    <property type="match status" value="1"/>
</dbReference>
<evidence type="ECO:0000259" key="2">
    <source>
        <dbReference type="PROSITE" id="PS50943"/>
    </source>
</evidence>
<protein>
    <submittedName>
        <fullName evidence="3">Helix-turn-helix transcriptional regulator</fullName>
    </submittedName>
</protein>
<sequence length="115" mass="13117">MKETIGNNLKSLREANKFTQENVARYLGVSRSTYSMYELGEREMPLEQMEKAAELFGCDLDVLFEEDAKAIESALACAFRVDNLSPEDMEQIAHFKGIVKNYLKMNNLFTSHGIK</sequence>
<dbReference type="SMART" id="SM00530">
    <property type="entry name" value="HTH_XRE"/>
    <property type="match status" value="1"/>
</dbReference>
<dbReference type="InterPro" id="IPR001387">
    <property type="entry name" value="Cro/C1-type_HTH"/>
</dbReference>
<reference evidence="3 4" key="1">
    <citation type="journal article" date="2022" name="Int. J. Syst. Evol. Microbiol.">
        <title>Prevotella herbatica sp. nov., a plant polysaccharide-decomposing anaerobic bacterium isolated from a methanogenic reactor.</title>
        <authorList>
            <person name="Uek A."/>
            <person name="Tonouchi A."/>
            <person name="Kaku N."/>
            <person name="Ueki K."/>
        </authorList>
    </citation>
    <scope>NUCLEOTIDE SEQUENCE [LARGE SCALE GENOMIC DNA]</scope>
    <source>
        <strain evidence="3 4">WR041</strain>
    </source>
</reference>
<dbReference type="SUPFAM" id="SSF47413">
    <property type="entry name" value="lambda repressor-like DNA-binding domains"/>
    <property type="match status" value="1"/>
</dbReference>
<dbReference type="RefSeq" id="WP_207155066.1">
    <property type="nucleotide sequence ID" value="NZ_AP024484.1"/>
</dbReference>
<dbReference type="Pfam" id="PF01381">
    <property type="entry name" value="HTH_3"/>
    <property type="match status" value="1"/>
</dbReference>
<dbReference type="InterPro" id="IPR010982">
    <property type="entry name" value="Lambda_DNA-bd_dom_sf"/>
</dbReference>
<keyword evidence="4" id="KW-1185">Reference proteome</keyword>
<evidence type="ECO:0000256" key="1">
    <source>
        <dbReference type="ARBA" id="ARBA00023125"/>
    </source>
</evidence>
<evidence type="ECO:0000313" key="4">
    <source>
        <dbReference type="Proteomes" id="UP001319045"/>
    </source>
</evidence>
<evidence type="ECO:0000313" key="3">
    <source>
        <dbReference type="EMBL" id="BCS84877.1"/>
    </source>
</evidence>